<dbReference type="RefSeq" id="WP_045954083.1">
    <property type="nucleotide sequence ID" value="NZ_JXXV01000006.1"/>
</dbReference>
<reference evidence="1 2" key="1">
    <citation type="journal article" date="2015" name="BMC Genomics">
        <title>Genome mining reveals unlocked bioactive potential of marine Gram-negative bacteria.</title>
        <authorList>
            <person name="Machado H."/>
            <person name="Sonnenschein E.C."/>
            <person name="Melchiorsen J."/>
            <person name="Gram L."/>
        </authorList>
    </citation>
    <scope>NUCLEOTIDE SEQUENCE [LARGE SCALE GENOMIC DNA]</scope>
    <source>
        <strain evidence="1 2">S2757</strain>
    </source>
</reference>
<keyword evidence="2" id="KW-1185">Reference proteome</keyword>
<dbReference type="AlphaFoldDB" id="A0A0F4NNS3"/>
<name>A0A0F4NNS3_9VIBR</name>
<dbReference type="PATRIC" id="fig|579748.3.peg.440"/>
<dbReference type="Gene3D" id="1.10.260.40">
    <property type="entry name" value="lambda repressor-like DNA-binding domains"/>
    <property type="match status" value="1"/>
</dbReference>
<sequence length="82" mass="9316">MERFSKLAFDRVLGCFASQSDMAKAFGVTSVSVHRWKKDGLPELRALQADKFLGVGYDPKEYEFDCTLLLSNRLQREQLNAA</sequence>
<dbReference type="Proteomes" id="UP000033673">
    <property type="component" value="Unassembled WGS sequence"/>
</dbReference>
<proteinExistence type="predicted"/>
<evidence type="ECO:0000313" key="2">
    <source>
        <dbReference type="Proteomes" id="UP000033673"/>
    </source>
</evidence>
<accession>A0A0F4NNS3</accession>
<organism evidence="1 2">
    <name type="scientific">Vibrio galatheae</name>
    <dbReference type="NCBI Taxonomy" id="579748"/>
    <lineage>
        <taxon>Bacteria</taxon>
        <taxon>Pseudomonadati</taxon>
        <taxon>Pseudomonadota</taxon>
        <taxon>Gammaproteobacteria</taxon>
        <taxon>Vibrionales</taxon>
        <taxon>Vibrionaceae</taxon>
        <taxon>Vibrio</taxon>
    </lineage>
</organism>
<dbReference type="GO" id="GO:0003677">
    <property type="term" value="F:DNA binding"/>
    <property type="evidence" value="ECO:0007669"/>
    <property type="project" value="InterPro"/>
</dbReference>
<comment type="caution">
    <text evidence="1">The sequence shown here is derived from an EMBL/GenBank/DDBJ whole genome shotgun (WGS) entry which is preliminary data.</text>
</comment>
<gene>
    <name evidence="1" type="ORF">TW81_02130</name>
</gene>
<dbReference type="InterPro" id="IPR010982">
    <property type="entry name" value="Lambda_DNA-bd_dom_sf"/>
</dbReference>
<protein>
    <recommendedName>
        <fullName evidence="3">Transcriptional regulator</fullName>
    </recommendedName>
</protein>
<evidence type="ECO:0008006" key="3">
    <source>
        <dbReference type="Google" id="ProtNLM"/>
    </source>
</evidence>
<evidence type="ECO:0000313" key="1">
    <source>
        <dbReference type="EMBL" id="KJY84815.1"/>
    </source>
</evidence>
<dbReference type="EMBL" id="JXXV01000006">
    <property type="protein sequence ID" value="KJY84815.1"/>
    <property type="molecule type" value="Genomic_DNA"/>
</dbReference>
<dbReference type="SUPFAM" id="SSF47413">
    <property type="entry name" value="lambda repressor-like DNA-binding domains"/>
    <property type="match status" value="1"/>
</dbReference>